<protein>
    <submittedName>
        <fullName evidence="1">Uncharacterized protein</fullName>
    </submittedName>
</protein>
<reference evidence="1 2" key="1">
    <citation type="journal article" date="2019" name="bioRxiv">
        <title>Genomics, evolutionary history and diagnostics of the Alternaria alternata species group including apple and Asian pear pathotypes.</title>
        <authorList>
            <person name="Armitage A.D."/>
            <person name="Cockerton H.M."/>
            <person name="Sreenivasaprasad S."/>
            <person name="Woodhall J.W."/>
            <person name="Lane C.R."/>
            <person name="Harrison R.J."/>
            <person name="Clarkson J.P."/>
        </authorList>
    </citation>
    <scope>NUCLEOTIDE SEQUENCE [LARGE SCALE GENOMIC DNA]</scope>
    <source>
        <strain evidence="1 2">FERA 650</strain>
    </source>
</reference>
<proteinExistence type="predicted"/>
<dbReference type="EMBL" id="PDWZ02000003">
    <property type="protein sequence ID" value="KAB2107547.1"/>
    <property type="molecule type" value="Genomic_DNA"/>
</dbReference>
<organism evidence="1 2">
    <name type="scientific">Alternaria gaisen</name>
    <dbReference type="NCBI Taxonomy" id="167740"/>
    <lineage>
        <taxon>Eukaryota</taxon>
        <taxon>Fungi</taxon>
        <taxon>Dikarya</taxon>
        <taxon>Ascomycota</taxon>
        <taxon>Pezizomycotina</taxon>
        <taxon>Dothideomycetes</taxon>
        <taxon>Pleosporomycetidae</taxon>
        <taxon>Pleosporales</taxon>
        <taxon>Pleosporineae</taxon>
        <taxon>Pleosporaceae</taxon>
        <taxon>Alternaria</taxon>
        <taxon>Alternaria sect. Alternaria</taxon>
    </lineage>
</organism>
<evidence type="ECO:0000313" key="1">
    <source>
        <dbReference type="EMBL" id="KAB2107547.1"/>
    </source>
</evidence>
<name>A0ACB6FSX9_9PLEO</name>
<accession>A0ACB6FSX9</accession>
<comment type="caution">
    <text evidence="1">The sequence shown here is derived from an EMBL/GenBank/DDBJ whole genome shotgun (WGS) entry which is preliminary data.</text>
</comment>
<sequence length="426" mass="47596">MGFVDWLNSSAEFTEWAAGRKPVPKNSDALRFGILGAAKIAPMGLIIPARSHADVIVAAVAARDRTKAEAYAKRWDVPIVHDSYEALINDPSIDCIYNPLPNGLHYKWTLAALKAGKHVLLEKPSVSNAQEARSLFHHQVLNAPNAPVLVEASHYRFHPAWYVFLAQFEKANVEKASVRAGAFKGAFPETDIRYNYDLAGGAAMDIGHYTLSALRGVFGAEPTDVTSATPSFFHPTQHQLCDRAMDATYTFPNGGSGHVLSDLGARGGYWFPWLTSNWPNFSDLLATVSVTLRPENLETTNNGLHQSSQKSLMFWGFMGPHSYHRIDITTTTTLRDPSSGKIVKEEKKTEYKKAYKWPEGMGGEKKGEDWWVTYRYMLEEFVNKVKRRDGSGAWVDGEESIKQMEATDRTYERAGMLVRPTSKEME</sequence>
<evidence type="ECO:0000313" key="2">
    <source>
        <dbReference type="Proteomes" id="UP000293547"/>
    </source>
</evidence>
<keyword evidence="2" id="KW-1185">Reference proteome</keyword>
<dbReference type="Proteomes" id="UP000293547">
    <property type="component" value="Unassembled WGS sequence"/>
</dbReference>
<gene>
    <name evidence="1" type="ORF">AG0111_0g3866</name>
</gene>